<proteinExistence type="predicted"/>
<dbReference type="EMBL" id="LR798316">
    <property type="protein sequence ID" value="CAB5223204.1"/>
    <property type="molecule type" value="Genomic_DNA"/>
</dbReference>
<accession>A0A6J7X4L1</accession>
<evidence type="ECO:0000313" key="1">
    <source>
        <dbReference type="EMBL" id="CAB5223204.1"/>
    </source>
</evidence>
<organism evidence="1">
    <name type="scientific">uncultured Caudovirales phage</name>
    <dbReference type="NCBI Taxonomy" id="2100421"/>
    <lineage>
        <taxon>Viruses</taxon>
        <taxon>Duplodnaviria</taxon>
        <taxon>Heunggongvirae</taxon>
        <taxon>Uroviricota</taxon>
        <taxon>Caudoviricetes</taxon>
        <taxon>Peduoviridae</taxon>
        <taxon>Maltschvirus</taxon>
        <taxon>Maltschvirus maltsch</taxon>
    </lineage>
</organism>
<reference evidence="1" key="1">
    <citation type="submission" date="2020-05" db="EMBL/GenBank/DDBJ databases">
        <authorList>
            <person name="Chiriac C."/>
            <person name="Salcher M."/>
            <person name="Ghai R."/>
            <person name="Kavagutti S V."/>
        </authorList>
    </citation>
    <scope>NUCLEOTIDE SEQUENCE</scope>
</reference>
<sequence length="104" mass="11528">MPLDPPKSGESRDAYLNYCIPIEVQSGKEVDQAAAICNSYYDKDKMSKIKNTSEKVMARVAYNEKFRGINLAGLDDACWAGYEAIGTKDMDGREVPNCVPISEK</sequence>
<name>A0A6J7X4L1_9CAUD</name>
<protein>
    <submittedName>
        <fullName evidence="1">Uncharacterized protein</fullName>
    </submittedName>
</protein>
<gene>
    <name evidence="1" type="ORF">UFOVP385_9</name>
</gene>